<keyword evidence="2" id="KW-1185">Reference proteome</keyword>
<organism evidence="1 2">
    <name type="scientific">Trichonephila clavipes</name>
    <name type="common">Golden silk orbweaver</name>
    <name type="synonym">Nephila clavipes</name>
    <dbReference type="NCBI Taxonomy" id="2585209"/>
    <lineage>
        <taxon>Eukaryota</taxon>
        <taxon>Metazoa</taxon>
        <taxon>Ecdysozoa</taxon>
        <taxon>Arthropoda</taxon>
        <taxon>Chelicerata</taxon>
        <taxon>Arachnida</taxon>
        <taxon>Araneae</taxon>
        <taxon>Araneomorphae</taxon>
        <taxon>Entelegynae</taxon>
        <taxon>Araneoidea</taxon>
        <taxon>Nephilidae</taxon>
        <taxon>Trichonephila</taxon>
    </lineage>
</organism>
<name>A0A8X6VVY9_TRICX</name>
<dbReference type="EMBL" id="BMAU01021363">
    <property type="protein sequence ID" value="GFY23439.1"/>
    <property type="molecule type" value="Genomic_DNA"/>
</dbReference>
<reference evidence="1" key="1">
    <citation type="submission" date="2020-08" db="EMBL/GenBank/DDBJ databases">
        <title>Multicomponent nature underlies the extraordinary mechanical properties of spider dragline silk.</title>
        <authorList>
            <person name="Kono N."/>
            <person name="Nakamura H."/>
            <person name="Mori M."/>
            <person name="Yoshida Y."/>
            <person name="Ohtoshi R."/>
            <person name="Malay A.D."/>
            <person name="Moran D.A.P."/>
            <person name="Tomita M."/>
            <person name="Numata K."/>
            <person name="Arakawa K."/>
        </authorList>
    </citation>
    <scope>NUCLEOTIDE SEQUENCE</scope>
</reference>
<protein>
    <submittedName>
        <fullName evidence="1">Uncharacterized protein</fullName>
    </submittedName>
</protein>
<sequence length="159" mass="17526">MSHSVRSSRSRSFASDAFHWPAGRRGGPTEERPFAAHRSVDFPILLRTRLASYSRALGDGPHNFEPWSTPGPSPNVHTPLTGGRSTDLTCISLFCAAAVLGLNSRHAGNESVSLTTRLPCRRVKVLALPRCHSLENRIPVRWFNRTPVRRSATQTSRGS</sequence>
<accession>A0A8X6VVY9</accession>
<gene>
    <name evidence="1" type="ORF">TNCV_3941321</name>
</gene>
<evidence type="ECO:0000313" key="1">
    <source>
        <dbReference type="EMBL" id="GFY23439.1"/>
    </source>
</evidence>
<proteinExistence type="predicted"/>
<comment type="caution">
    <text evidence="1">The sequence shown here is derived from an EMBL/GenBank/DDBJ whole genome shotgun (WGS) entry which is preliminary data.</text>
</comment>
<evidence type="ECO:0000313" key="2">
    <source>
        <dbReference type="Proteomes" id="UP000887159"/>
    </source>
</evidence>
<dbReference type="AlphaFoldDB" id="A0A8X6VVY9"/>
<dbReference type="Proteomes" id="UP000887159">
    <property type="component" value="Unassembled WGS sequence"/>
</dbReference>